<evidence type="ECO:0000256" key="2">
    <source>
        <dbReference type="SAM" id="Phobius"/>
    </source>
</evidence>
<dbReference type="InterPro" id="IPR050879">
    <property type="entry name" value="Acyltransferase_3"/>
</dbReference>
<dbReference type="Proteomes" id="UP000675554">
    <property type="component" value="Unassembled WGS sequence"/>
</dbReference>
<dbReference type="Pfam" id="PF01757">
    <property type="entry name" value="Acyl_transf_3"/>
    <property type="match status" value="1"/>
</dbReference>
<evidence type="ECO:0000256" key="1">
    <source>
        <dbReference type="SAM" id="MobiDB-lite"/>
    </source>
</evidence>
<evidence type="ECO:0000259" key="3">
    <source>
        <dbReference type="Pfam" id="PF01757"/>
    </source>
</evidence>
<accession>A0A8T4ISL7</accession>
<keyword evidence="2" id="KW-1133">Transmembrane helix</keyword>
<evidence type="ECO:0000313" key="5">
    <source>
        <dbReference type="Proteomes" id="UP000675554"/>
    </source>
</evidence>
<feature type="transmembrane region" description="Helical" evidence="2">
    <location>
        <begin position="332"/>
        <end position="349"/>
    </location>
</feature>
<feature type="transmembrane region" description="Helical" evidence="2">
    <location>
        <begin position="369"/>
        <end position="391"/>
    </location>
</feature>
<evidence type="ECO:0000313" key="4">
    <source>
        <dbReference type="EMBL" id="MBR7675296.1"/>
    </source>
</evidence>
<feature type="region of interest" description="Disordered" evidence="1">
    <location>
        <begin position="411"/>
        <end position="446"/>
    </location>
</feature>
<gene>
    <name evidence="4" type="ORF">KDA82_20180</name>
</gene>
<name>A0A8T4ISL7_9ACTN</name>
<comment type="caution">
    <text evidence="4">The sequence shown here is derived from an EMBL/GenBank/DDBJ whole genome shotgun (WGS) entry which is preliminary data.</text>
</comment>
<feature type="transmembrane region" description="Helical" evidence="2">
    <location>
        <begin position="120"/>
        <end position="137"/>
    </location>
</feature>
<keyword evidence="5" id="KW-1185">Reference proteome</keyword>
<keyword evidence="2" id="KW-0472">Membrane</keyword>
<dbReference type="PANTHER" id="PTHR23028">
    <property type="entry name" value="ACETYLTRANSFERASE"/>
    <property type="match status" value="1"/>
</dbReference>
<feature type="domain" description="Acyltransferase 3" evidence="3">
    <location>
        <begin position="37"/>
        <end position="389"/>
    </location>
</feature>
<feature type="transmembrane region" description="Helical" evidence="2">
    <location>
        <begin position="301"/>
        <end position="320"/>
    </location>
</feature>
<feature type="transmembrane region" description="Helical" evidence="2">
    <location>
        <begin position="271"/>
        <end position="289"/>
    </location>
</feature>
<feature type="transmembrane region" description="Helical" evidence="2">
    <location>
        <begin position="245"/>
        <end position="264"/>
    </location>
</feature>
<feature type="transmembrane region" description="Helical" evidence="2">
    <location>
        <begin position="78"/>
        <end position="100"/>
    </location>
</feature>
<dbReference type="PANTHER" id="PTHR23028:SF53">
    <property type="entry name" value="ACYL_TRANSF_3 DOMAIN-CONTAINING PROTEIN"/>
    <property type="match status" value="1"/>
</dbReference>
<dbReference type="EMBL" id="JAGSMN010000463">
    <property type="protein sequence ID" value="MBR7675296.1"/>
    <property type="molecule type" value="Genomic_DNA"/>
</dbReference>
<feature type="compositionally biased region" description="Basic and acidic residues" evidence="1">
    <location>
        <begin position="411"/>
        <end position="435"/>
    </location>
</feature>
<feature type="region of interest" description="Disordered" evidence="1">
    <location>
        <begin position="1"/>
        <end position="33"/>
    </location>
</feature>
<dbReference type="GO" id="GO:0000271">
    <property type="term" value="P:polysaccharide biosynthetic process"/>
    <property type="evidence" value="ECO:0007669"/>
    <property type="project" value="TreeGrafter"/>
</dbReference>
<feature type="transmembrane region" description="Helical" evidence="2">
    <location>
        <begin position="205"/>
        <end position="225"/>
    </location>
</feature>
<sequence length="446" mass="48500">MAGHPARGEGGGQAVNRARTSPPTPPEGAPARSRAREIEGYRGLAALSTVVFHVWQQYVTYDADGSRPPVDNPYLGALISLEVIDLFFVMSAYLLTLSYARAAIDGGSTRPAGVFLFRRAIRIVPLYFLAVLVVWASRNPTLPGDWLDLFEHLTFTHVFDKDRIFYTLGPTWSLSLEMLFYVALVVLGPLAVRVCRAVGRRGARVAVCAGGCALLFVLPVVWIAVAHYVLHVPHTEWPVYFGPQARFGGFAAGMGLAVATVALGERGRPGAPLAGTLALTAFAGVYALSLYSEPGNAGFTFYHPIAAALWLVMLYGTVHVARRPRWHRFLRARWLTGVGLVSYSLFIWHEPIMLRLYGAGLLPHGQEDFPLAVAVVLLVAVPAAVLSYWAVEYPASLLGRLKDRAGRPRDFYPADAADRVDPANRNGRGEARESPARAGAELRGTA</sequence>
<dbReference type="InterPro" id="IPR002656">
    <property type="entry name" value="Acyl_transf_3_dom"/>
</dbReference>
<dbReference type="GO" id="GO:0016747">
    <property type="term" value="F:acyltransferase activity, transferring groups other than amino-acyl groups"/>
    <property type="evidence" value="ECO:0007669"/>
    <property type="project" value="InterPro"/>
</dbReference>
<proteinExistence type="predicted"/>
<keyword evidence="2" id="KW-0812">Transmembrane</keyword>
<reference evidence="4" key="1">
    <citation type="submission" date="2021-04" db="EMBL/GenBank/DDBJ databases">
        <title>Sequencing of actinobacteria type strains.</title>
        <authorList>
            <person name="Nguyen G.-S."/>
            <person name="Wentzel A."/>
        </authorList>
    </citation>
    <scope>NUCLEOTIDE SEQUENCE</scope>
    <source>
        <strain evidence="4">DSM 42095</strain>
    </source>
</reference>
<organism evidence="4 5">
    <name type="scientific">Streptomyces daliensis</name>
    <dbReference type="NCBI Taxonomy" id="299421"/>
    <lineage>
        <taxon>Bacteria</taxon>
        <taxon>Bacillati</taxon>
        <taxon>Actinomycetota</taxon>
        <taxon>Actinomycetes</taxon>
        <taxon>Kitasatosporales</taxon>
        <taxon>Streptomycetaceae</taxon>
        <taxon>Streptomyces</taxon>
    </lineage>
</organism>
<dbReference type="AlphaFoldDB" id="A0A8T4ISL7"/>
<feature type="transmembrane region" description="Helical" evidence="2">
    <location>
        <begin position="178"/>
        <end position="198"/>
    </location>
</feature>
<keyword evidence="4" id="KW-0012">Acyltransferase</keyword>
<keyword evidence="4" id="KW-0808">Transferase</keyword>
<dbReference type="GO" id="GO:0016020">
    <property type="term" value="C:membrane"/>
    <property type="evidence" value="ECO:0007669"/>
    <property type="project" value="TreeGrafter"/>
</dbReference>
<protein>
    <submittedName>
        <fullName evidence="4">Acyltransferase</fullName>
    </submittedName>
</protein>